<dbReference type="Gene3D" id="3.30.420.10">
    <property type="entry name" value="Ribonuclease H-like superfamily/Ribonuclease H"/>
    <property type="match status" value="1"/>
</dbReference>
<protein>
    <submittedName>
        <fullName evidence="2">Uncharacterized protein</fullName>
    </submittedName>
</protein>
<dbReference type="PANTHER" id="PTHR35871">
    <property type="entry name" value="EXPRESSED PROTEIN"/>
    <property type="match status" value="1"/>
</dbReference>
<feature type="compositionally biased region" description="Low complexity" evidence="1">
    <location>
        <begin position="8"/>
        <end position="41"/>
    </location>
</feature>
<proteinExistence type="predicted"/>
<dbReference type="EMBL" id="CCBP010000109">
    <property type="protein sequence ID" value="CDO72012.1"/>
    <property type="molecule type" value="Genomic_DNA"/>
</dbReference>
<dbReference type="PANTHER" id="PTHR35871:SF1">
    <property type="entry name" value="CXC1-LIKE CYSTEINE CLUSTER ASSOCIATED WITH KDZ TRANSPOSASES DOMAIN-CONTAINING PROTEIN"/>
    <property type="match status" value="1"/>
</dbReference>
<feature type="region of interest" description="Disordered" evidence="1">
    <location>
        <begin position="1"/>
        <end position="44"/>
    </location>
</feature>
<evidence type="ECO:0000313" key="3">
    <source>
        <dbReference type="Proteomes" id="UP000029665"/>
    </source>
</evidence>
<comment type="caution">
    <text evidence="2">The sequence shown here is derived from an EMBL/GenBank/DDBJ whole genome shotgun (WGS) entry which is preliminary data.</text>
</comment>
<gene>
    <name evidence="2" type="ORF">BN946_scf184943.g47</name>
</gene>
<evidence type="ECO:0000313" key="2">
    <source>
        <dbReference type="EMBL" id="CDO72012.1"/>
    </source>
</evidence>
<dbReference type="Proteomes" id="UP000029665">
    <property type="component" value="Unassembled WGS sequence"/>
</dbReference>
<organism evidence="2 3">
    <name type="scientific">Pycnoporus cinnabarinus</name>
    <name type="common">Cinnabar-red polypore</name>
    <name type="synonym">Trametes cinnabarina</name>
    <dbReference type="NCBI Taxonomy" id="5643"/>
    <lineage>
        <taxon>Eukaryota</taxon>
        <taxon>Fungi</taxon>
        <taxon>Dikarya</taxon>
        <taxon>Basidiomycota</taxon>
        <taxon>Agaricomycotina</taxon>
        <taxon>Agaricomycetes</taxon>
        <taxon>Polyporales</taxon>
        <taxon>Polyporaceae</taxon>
        <taxon>Trametes</taxon>
    </lineage>
</organism>
<dbReference type="HOGENOM" id="CLU_005726_0_0_1"/>
<keyword evidence="3" id="KW-1185">Reference proteome</keyword>
<accession>A0A060SBX4</accession>
<dbReference type="InterPro" id="IPR036397">
    <property type="entry name" value="RNaseH_sf"/>
</dbReference>
<dbReference type="OrthoDB" id="6511194at2759"/>
<reference evidence="2" key="1">
    <citation type="submission" date="2014-01" db="EMBL/GenBank/DDBJ databases">
        <title>The genome of the white-rot fungus Pycnoporus cinnabarinus: a basidiomycete model with a versatile arsenal for lignocellulosic biomass breakdown.</title>
        <authorList>
            <person name="Levasseur A."/>
            <person name="Lomascolo A."/>
            <person name="Ruiz-Duenas F.J."/>
            <person name="Uzan E."/>
            <person name="Piumi F."/>
            <person name="Kues U."/>
            <person name="Ram A.F.J."/>
            <person name="Murat C."/>
            <person name="Haon M."/>
            <person name="Benoit I."/>
            <person name="Arfi Y."/>
            <person name="Chevret D."/>
            <person name="Drula E."/>
            <person name="Kwon M.J."/>
            <person name="Gouret P."/>
            <person name="Lesage-Meessen L."/>
            <person name="Lombard V."/>
            <person name="Mariette J."/>
            <person name="Noirot C."/>
            <person name="Park J."/>
            <person name="Patyshakuliyeva A."/>
            <person name="Wieneger R.A.B."/>
            <person name="Wosten H.A.B."/>
            <person name="Martin F."/>
            <person name="Coutinho P.M."/>
            <person name="de Vries R."/>
            <person name="Martinez A.T."/>
            <person name="Klopp C."/>
            <person name="Pontarotti P."/>
            <person name="Henrissat B."/>
            <person name="Record E."/>
        </authorList>
    </citation>
    <scope>NUCLEOTIDE SEQUENCE [LARGE SCALE GENOMIC DNA]</scope>
    <source>
        <strain evidence="2">BRFM137</strain>
    </source>
</reference>
<dbReference type="OMA" id="IVTAQRW"/>
<dbReference type="GO" id="GO:0003676">
    <property type="term" value="F:nucleic acid binding"/>
    <property type="evidence" value="ECO:0007669"/>
    <property type="project" value="InterPro"/>
</dbReference>
<sequence>MPSPPPHAALSPPGSEPLTSSSAPTPTTISDSTGTSPTSSTELGQCLTVRTVTPPAPTRRVVYWYHDESVFYTHDRRRTRWVHKSEKAVPHAKGEGASLMVADFVSANYGWLRSPDSKESTCVLFRPGKNWDGYFTHDEILAQATKAMDILSRHYPDEDHVLIFNNATTHLKRAADALSARHMSMKPTQEGMPMFGVEMPMHGENGKPVYGPDRKVLKTKIWMGDAQFRDGSPQPLYFPPEHPRAGVFKGMAILLEERSIPNVKNLRTQCPKFQCKPPAVDCCCQWLLFNQPDFCDVKSLLETHCKECSFTVLFLPKFHCELNFIEQCWGYAKRIYRMLPASSAEAVLERNVCSSLDAVPLLSMRQFYTRSHRFMDAYQRGLNGTQAAWAAKKYRSHRVLPNDILDELGRAFTAS</sequence>
<evidence type="ECO:0000256" key="1">
    <source>
        <dbReference type="SAM" id="MobiDB-lite"/>
    </source>
</evidence>
<dbReference type="AlphaFoldDB" id="A0A060SBX4"/>
<name>A0A060SBX4_PYCCI</name>